<evidence type="ECO:0000313" key="3">
    <source>
        <dbReference type="Proteomes" id="UP001162483"/>
    </source>
</evidence>
<comment type="caution">
    <text evidence="2">The sequence shown here is derived from an EMBL/GenBank/DDBJ whole genome shotgun (WGS) entry which is preliminary data.</text>
</comment>
<protein>
    <submittedName>
        <fullName evidence="2">Uncharacterized protein</fullName>
    </submittedName>
</protein>
<gene>
    <name evidence="2" type="ORF">SPARVUS_LOCUS4983406</name>
</gene>
<dbReference type="EMBL" id="CATNWA010009872">
    <property type="protein sequence ID" value="CAI9558838.1"/>
    <property type="molecule type" value="Genomic_DNA"/>
</dbReference>
<feature type="signal peptide" evidence="1">
    <location>
        <begin position="1"/>
        <end position="35"/>
    </location>
</feature>
<evidence type="ECO:0000256" key="1">
    <source>
        <dbReference type="SAM" id="SignalP"/>
    </source>
</evidence>
<proteinExistence type="predicted"/>
<reference evidence="2" key="1">
    <citation type="submission" date="2023-05" db="EMBL/GenBank/DDBJ databases">
        <authorList>
            <person name="Stuckert A."/>
        </authorList>
    </citation>
    <scope>NUCLEOTIDE SEQUENCE</scope>
</reference>
<evidence type="ECO:0000313" key="2">
    <source>
        <dbReference type="EMBL" id="CAI9558838.1"/>
    </source>
</evidence>
<dbReference type="Proteomes" id="UP001162483">
    <property type="component" value="Unassembled WGS sequence"/>
</dbReference>
<name>A0ABN9CFR5_9NEOB</name>
<keyword evidence="1" id="KW-0732">Signal</keyword>
<organism evidence="2 3">
    <name type="scientific">Staurois parvus</name>
    <dbReference type="NCBI Taxonomy" id="386267"/>
    <lineage>
        <taxon>Eukaryota</taxon>
        <taxon>Metazoa</taxon>
        <taxon>Chordata</taxon>
        <taxon>Craniata</taxon>
        <taxon>Vertebrata</taxon>
        <taxon>Euteleostomi</taxon>
        <taxon>Amphibia</taxon>
        <taxon>Batrachia</taxon>
        <taxon>Anura</taxon>
        <taxon>Neobatrachia</taxon>
        <taxon>Ranoidea</taxon>
        <taxon>Ranidae</taxon>
        <taxon>Staurois</taxon>
    </lineage>
</organism>
<accession>A0ABN9CFR5</accession>
<feature type="chain" id="PRO_5047160008" evidence="1">
    <location>
        <begin position="36"/>
        <end position="52"/>
    </location>
</feature>
<sequence>MMGHCSIHTDTNDGALFLLLTPMMLSLLTPAPSLSHPQPAYQAALCLHAVTA</sequence>
<keyword evidence="3" id="KW-1185">Reference proteome</keyword>